<dbReference type="SUPFAM" id="SSF55729">
    <property type="entry name" value="Acyl-CoA N-acyltransferases (Nat)"/>
    <property type="match status" value="1"/>
</dbReference>
<dbReference type="PANTHER" id="PTHR43792">
    <property type="entry name" value="GNAT FAMILY, PUTATIVE (AFU_ORTHOLOGUE AFUA_3G00765)-RELATED-RELATED"/>
    <property type="match status" value="1"/>
</dbReference>
<dbReference type="GO" id="GO:0005737">
    <property type="term" value="C:cytoplasm"/>
    <property type="evidence" value="ECO:0007669"/>
    <property type="project" value="TreeGrafter"/>
</dbReference>
<evidence type="ECO:0000313" key="3">
    <source>
        <dbReference type="Proteomes" id="UP000602076"/>
    </source>
</evidence>
<dbReference type="InterPro" id="IPR016181">
    <property type="entry name" value="Acyl_CoA_acyltransferase"/>
</dbReference>
<dbReference type="AlphaFoldDB" id="A0A927H8R7"/>
<dbReference type="RefSeq" id="WP_190996338.1">
    <property type="nucleotide sequence ID" value="NZ_JACXSI010000001.1"/>
</dbReference>
<dbReference type="Gene3D" id="3.40.630.30">
    <property type="match status" value="1"/>
</dbReference>
<organism evidence="2 3">
    <name type="scientific">Peribacillus faecalis</name>
    <dbReference type="NCBI Taxonomy" id="2772559"/>
    <lineage>
        <taxon>Bacteria</taxon>
        <taxon>Bacillati</taxon>
        <taxon>Bacillota</taxon>
        <taxon>Bacilli</taxon>
        <taxon>Bacillales</taxon>
        <taxon>Bacillaceae</taxon>
        <taxon>Peribacillus</taxon>
    </lineage>
</organism>
<sequence length="191" mass="22073">MEIAQIYGNLPIIETERLLLRKITFDDANDLFEYTSDQMVSEFVTWDHHETILDTKGFIHFVNQQYALKKVAPWGIEYKENNKMIGTIDFVSWQPKHHNAEIGYAVAQPYWGQGITTEAAKALINFGFTKMDLVRIQARCMIGNIGSQRVMEKCGMTFEGIIRKGIFAKGKHHDLKLYSILREEFELHTQG</sequence>
<dbReference type="InterPro" id="IPR000182">
    <property type="entry name" value="GNAT_dom"/>
</dbReference>
<name>A0A927H8R7_9BACI</name>
<dbReference type="PROSITE" id="PS51186">
    <property type="entry name" value="GNAT"/>
    <property type="match status" value="1"/>
</dbReference>
<dbReference type="Proteomes" id="UP000602076">
    <property type="component" value="Unassembled WGS sequence"/>
</dbReference>
<comment type="caution">
    <text evidence="2">The sequence shown here is derived from an EMBL/GenBank/DDBJ whole genome shotgun (WGS) entry which is preliminary data.</text>
</comment>
<dbReference type="InterPro" id="IPR051531">
    <property type="entry name" value="N-acetyltransferase"/>
</dbReference>
<feature type="domain" description="N-acetyltransferase" evidence="1">
    <location>
        <begin position="18"/>
        <end position="176"/>
    </location>
</feature>
<dbReference type="GO" id="GO:0008999">
    <property type="term" value="F:protein-N-terminal-alanine acetyltransferase activity"/>
    <property type="evidence" value="ECO:0007669"/>
    <property type="project" value="TreeGrafter"/>
</dbReference>
<dbReference type="Pfam" id="PF13302">
    <property type="entry name" value="Acetyltransf_3"/>
    <property type="match status" value="1"/>
</dbReference>
<keyword evidence="3" id="KW-1185">Reference proteome</keyword>
<dbReference type="PANTHER" id="PTHR43792:SF9">
    <property type="entry name" value="RIBOSOMAL-PROTEIN-ALANINE ACETYLTRANSFERASE"/>
    <property type="match status" value="1"/>
</dbReference>
<reference evidence="2" key="1">
    <citation type="submission" date="2020-09" db="EMBL/GenBank/DDBJ databases">
        <title>Bacillus faecalis sp. nov., a moderately halophilic bacterium isolated from cow faeces.</title>
        <authorList>
            <person name="Jiang L."/>
            <person name="Lee J."/>
        </authorList>
    </citation>
    <scope>NUCLEOTIDE SEQUENCE</scope>
    <source>
        <strain evidence="2">AGMB 02131</strain>
    </source>
</reference>
<dbReference type="EMBL" id="JACXSI010000001">
    <property type="protein sequence ID" value="MBD3106790.1"/>
    <property type="molecule type" value="Genomic_DNA"/>
</dbReference>
<proteinExistence type="predicted"/>
<protein>
    <submittedName>
        <fullName evidence="2">GNAT family N-acetyltransferase</fullName>
    </submittedName>
</protein>
<accession>A0A927H8R7</accession>
<gene>
    <name evidence="2" type="ORF">IEO70_00170</name>
</gene>
<evidence type="ECO:0000313" key="2">
    <source>
        <dbReference type="EMBL" id="MBD3106790.1"/>
    </source>
</evidence>
<evidence type="ECO:0000259" key="1">
    <source>
        <dbReference type="PROSITE" id="PS51186"/>
    </source>
</evidence>